<evidence type="ECO:0000313" key="4">
    <source>
        <dbReference type="Proteomes" id="UP000544052"/>
    </source>
</evidence>
<organism evidence="2 3">
    <name type="scientific">Limosilactobacillus fastidiosus</name>
    <dbReference type="NCBI Taxonomy" id="2759855"/>
    <lineage>
        <taxon>Bacteria</taxon>
        <taxon>Bacillati</taxon>
        <taxon>Bacillota</taxon>
        <taxon>Bacilli</taxon>
        <taxon>Lactobacillales</taxon>
        <taxon>Lactobacillaceae</taxon>
        <taxon>Limosilactobacillus</taxon>
    </lineage>
</organism>
<dbReference type="EMBL" id="JACIUY010000059">
    <property type="protein sequence ID" value="MBB1086389.1"/>
    <property type="molecule type" value="Genomic_DNA"/>
</dbReference>
<evidence type="ECO:0000313" key="3">
    <source>
        <dbReference type="Proteomes" id="UP000518255"/>
    </source>
</evidence>
<protein>
    <submittedName>
        <fullName evidence="2">Uncharacterized protein</fullName>
    </submittedName>
</protein>
<proteinExistence type="predicted"/>
<name>A0A7W3U024_9LACO</name>
<dbReference type="EMBL" id="JACIUZ010000044">
    <property type="protein sequence ID" value="MBB1063621.1"/>
    <property type="molecule type" value="Genomic_DNA"/>
</dbReference>
<dbReference type="Proteomes" id="UP000518255">
    <property type="component" value="Unassembled WGS sequence"/>
</dbReference>
<dbReference type="Proteomes" id="UP000544052">
    <property type="component" value="Unassembled WGS sequence"/>
</dbReference>
<evidence type="ECO:0000313" key="1">
    <source>
        <dbReference type="EMBL" id="MBB1063621.1"/>
    </source>
</evidence>
<dbReference type="RefSeq" id="WP_182581258.1">
    <property type="nucleotide sequence ID" value="NZ_JACIUY010000059.1"/>
</dbReference>
<comment type="caution">
    <text evidence="2">The sequence shown here is derived from an EMBL/GenBank/DDBJ whole genome shotgun (WGS) entry which is preliminary data.</text>
</comment>
<reference evidence="3 4" key="1">
    <citation type="submission" date="2020-07" db="EMBL/GenBank/DDBJ databases">
        <title>Description of Limosilactobacillus balticus sp. nov., Limosilactobacillus agrestis sp. nov., Limosilactobacillus albertensis sp. nov., Limosilactobacillus rudii sp. nov., Limosilactobacillus fastidiosus sp. nov., five novel Limosilactobacillus species isolated from the vertebrate gastrointestinal tract, and proposal of 6 subspecies of Limosilactobacillus reuteri adapted to the gastrointestinal tract of specific vertebrate hosts.</title>
        <authorList>
            <person name="Li F."/>
            <person name="Cheng C."/>
            <person name="Zheng J."/>
            <person name="Quevedo R.M."/>
            <person name="Li J."/>
            <person name="Roos S."/>
            <person name="Gaenzle M.G."/>
            <person name="Walter J."/>
        </authorList>
    </citation>
    <scope>NUCLEOTIDE SEQUENCE [LARGE SCALE GENOMIC DNA]</scope>
    <source>
        <strain evidence="2 3">WF-MA3-C</strain>
        <strain evidence="1 4">WF-MO7-1</strain>
    </source>
</reference>
<evidence type="ECO:0000313" key="2">
    <source>
        <dbReference type="EMBL" id="MBB1086389.1"/>
    </source>
</evidence>
<gene>
    <name evidence="2" type="ORF">H5R63_06290</name>
    <name evidence="1" type="ORF">H5R64_07620</name>
</gene>
<sequence length="60" mass="7356">MTENKTSEAQLKAAKKWNDKNKDKQRIYRYRSYARKFIRELATEDDLKELQELIHNRLND</sequence>
<accession>A0A7W3U024</accession>
<dbReference type="AlphaFoldDB" id="A0A7W3U024"/>
<keyword evidence="4" id="KW-1185">Reference proteome</keyword>